<accession>A0A9N9JYA3</accession>
<protein>
    <submittedName>
        <fullName evidence="1">7156_t:CDS:1</fullName>
    </submittedName>
</protein>
<name>A0A9N9JYA3_9GLOM</name>
<reference evidence="1" key="1">
    <citation type="submission" date="2021-06" db="EMBL/GenBank/DDBJ databases">
        <authorList>
            <person name="Kallberg Y."/>
            <person name="Tangrot J."/>
            <person name="Rosling A."/>
        </authorList>
    </citation>
    <scope>NUCLEOTIDE SEQUENCE</scope>
    <source>
        <strain evidence="1">MA453B</strain>
    </source>
</reference>
<organism evidence="1 2">
    <name type="scientific">Dentiscutata erythropus</name>
    <dbReference type="NCBI Taxonomy" id="1348616"/>
    <lineage>
        <taxon>Eukaryota</taxon>
        <taxon>Fungi</taxon>
        <taxon>Fungi incertae sedis</taxon>
        <taxon>Mucoromycota</taxon>
        <taxon>Glomeromycotina</taxon>
        <taxon>Glomeromycetes</taxon>
        <taxon>Diversisporales</taxon>
        <taxon>Gigasporaceae</taxon>
        <taxon>Dentiscutata</taxon>
    </lineage>
</organism>
<keyword evidence="2" id="KW-1185">Reference proteome</keyword>
<gene>
    <name evidence="1" type="ORF">DERYTH_LOCUS23856</name>
</gene>
<sequence length="114" mass="13037">ITNKSENIQLDFNNKFEFNELELLLSNNESEPKVLSSDIELNSELEEILKTNNEPELLSDAESNSELEEILENDNDFIEYFSDNSKTETEALNNLVKKALKLLELKAQKGTLTN</sequence>
<dbReference type="Proteomes" id="UP000789405">
    <property type="component" value="Unassembled WGS sequence"/>
</dbReference>
<dbReference type="AlphaFoldDB" id="A0A9N9JYA3"/>
<proteinExistence type="predicted"/>
<dbReference type="EMBL" id="CAJVPY010037762">
    <property type="protein sequence ID" value="CAG8803272.1"/>
    <property type="molecule type" value="Genomic_DNA"/>
</dbReference>
<comment type="caution">
    <text evidence="1">The sequence shown here is derived from an EMBL/GenBank/DDBJ whole genome shotgun (WGS) entry which is preliminary data.</text>
</comment>
<evidence type="ECO:0000313" key="1">
    <source>
        <dbReference type="EMBL" id="CAG8803272.1"/>
    </source>
</evidence>
<feature type="non-terminal residue" evidence="1">
    <location>
        <position position="114"/>
    </location>
</feature>
<evidence type="ECO:0000313" key="2">
    <source>
        <dbReference type="Proteomes" id="UP000789405"/>
    </source>
</evidence>